<evidence type="ECO:0000259" key="22">
    <source>
        <dbReference type="PROSITE" id="PS50160"/>
    </source>
</evidence>
<organism evidence="23 24">
    <name type="scientific">Chitinasiproducens palmae</name>
    <dbReference type="NCBI Taxonomy" id="1770053"/>
    <lineage>
        <taxon>Bacteria</taxon>
        <taxon>Pseudomonadati</taxon>
        <taxon>Pseudomonadota</taxon>
        <taxon>Betaproteobacteria</taxon>
        <taxon>Burkholderiales</taxon>
        <taxon>Burkholderiaceae</taxon>
        <taxon>Chitinasiproducens</taxon>
    </lineage>
</organism>
<dbReference type="CDD" id="cd07971">
    <property type="entry name" value="OBF_DNA_ligase_LigD"/>
    <property type="match status" value="1"/>
</dbReference>
<dbReference type="Pfam" id="PF04679">
    <property type="entry name" value="DNA_ligase_A_C"/>
    <property type="match status" value="1"/>
</dbReference>
<dbReference type="InterPro" id="IPR014143">
    <property type="entry name" value="NHEJ_ligase_prk"/>
</dbReference>
<dbReference type="GO" id="GO:0006310">
    <property type="term" value="P:DNA recombination"/>
    <property type="evidence" value="ECO:0007669"/>
    <property type="project" value="UniProtKB-KW"/>
</dbReference>
<evidence type="ECO:0000256" key="10">
    <source>
        <dbReference type="ARBA" id="ARBA00022801"/>
    </source>
</evidence>
<keyword evidence="9" id="KW-0227">DNA damage</keyword>
<feature type="compositionally biased region" description="Low complexity" evidence="21">
    <location>
        <begin position="16"/>
        <end position="26"/>
    </location>
</feature>
<keyword evidence="5" id="KW-0548">Nucleotidyltransferase</keyword>
<feature type="region of interest" description="Disordered" evidence="21">
    <location>
        <begin position="218"/>
        <end position="240"/>
    </location>
</feature>
<evidence type="ECO:0000256" key="16">
    <source>
        <dbReference type="ARBA" id="ARBA00023204"/>
    </source>
</evidence>
<proteinExistence type="predicted"/>
<feature type="region of interest" description="Disordered" evidence="21">
    <location>
        <begin position="591"/>
        <end position="655"/>
    </location>
</feature>
<evidence type="ECO:0000256" key="5">
    <source>
        <dbReference type="ARBA" id="ARBA00022695"/>
    </source>
</evidence>
<accession>A0A1H2PW76</accession>
<keyword evidence="8" id="KW-0547">Nucleotide-binding</keyword>
<feature type="domain" description="ATP-dependent DNA ligase family profile" evidence="22">
    <location>
        <begin position="367"/>
        <end position="464"/>
    </location>
</feature>
<evidence type="ECO:0000256" key="9">
    <source>
        <dbReference type="ARBA" id="ARBA00022763"/>
    </source>
</evidence>
<evidence type="ECO:0000256" key="7">
    <source>
        <dbReference type="ARBA" id="ARBA00022723"/>
    </source>
</evidence>
<dbReference type="NCBIfam" id="TIGR02778">
    <property type="entry name" value="ligD_pol"/>
    <property type="match status" value="1"/>
</dbReference>
<feature type="region of interest" description="Disordered" evidence="21">
    <location>
        <begin position="1"/>
        <end position="48"/>
    </location>
</feature>
<dbReference type="OrthoDB" id="9802472at2"/>
<evidence type="ECO:0000256" key="18">
    <source>
        <dbReference type="ARBA" id="ARBA00023268"/>
    </source>
</evidence>
<dbReference type="Gene3D" id="3.30.470.30">
    <property type="entry name" value="DNA ligase/mRNA capping enzyme"/>
    <property type="match status" value="1"/>
</dbReference>
<dbReference type="GO" id="GO:0004527">
    <property type="term" value="F:exonuclease activity"/>
    <property type="evidence" value="ECO:0007669"/>
    <property type="project" value="UniProtKB-KW"/>
</dbReference>
<keyword evidence="15" id="KW-0233">DNA recombination</keyword>
<dbReference type="GO" id="GO:0003910">
    <property type="term" value="F:DNA ligase (ATP) activity"/>
    <property type="evidence" value="ECO:0007669"/>
    <property type="project" value="UniProtKB-EC"/>
</dbReference>
<evidence type="ECO:0000313" key="24">
    <source>
        <dbReference type="Proteomes" id="UP000243719"/>
    </source>
</evidence>
<dbReference type="GO" id="GO:0006281">
    <property type="term" value="P:DNA repair"/>
    <property type="evidence" value="ECO:0007669"/>
    <property type="project" value="UniProtKB-KW"/>
</dbReference>
<keyword evidence="24" id="KW-1185">Reference proteome</keyword>
<dbReference type="Gene3D" id="3.30.1490.70">
    <property type="match status" value="1"/>
</dbReference>
<keyword evidence="12" id="KW-0067">ATP-binding</keyword>
<evidence type="ECO:0000256" key="3">
    <source>
        <dbReference type="ARBA" id="ARBA00022598"/>
    </source>
</evidence>
<evidence type="ECO:0000256" key="12">
    <source>
        <dbReference type="ARBA" id="ARBA00022840"/>
    </source>
</evidence>
<sequence length="955" mass="102830">MVAKADTPGRARKDASGTAAAGDAAALTRYRDKRKFDQTPEPPPAVGRSGAALRFVVQKHDARRLHYDFRLESEGVLKSWAIPKGPSLDPTVKRLAVEVEDHPLDYGGFEGTIPTGHYGAGEVIVWDRGTWQPDEAAGKDPSEAAAAAMQRGRLDFTLHGEKLSGAWHLVRTRPRGDKPQWLLIKSRDEAAVEGSDDAIVRERPESVLSAATIGQAVGQATAKGGKRPARASGPPAPVRPAAVARRVTARRHARLEADAAAGDDAAPFPDTVAPQLATLVDRAPPTGAWRYELKYDGYRVLVRIRKLGRRRDVTIFTRSGNDWTARYPAQAKALAALPVDNAWLDGEAVAFDANGMPSFQALQRAFEGNASDDLVFYLFDMPFRDGRDLRDEPFDSRRAALEALLGAARDDDHNDGLLRLSACLDVAPEHLVEEACRIGFEGVIGKLADAPYRGGRQPSWVKLKCRRRQEFVIGGYTAPKGRRAAFGALLLGVHGEDGALHYAGRVGTGFDSDRLDAVLAKMLPQRADRSPFAERVHAAGDSIQWLAPRLVAEVEFGEWTDAGSVRHASFVALRSDKPARAIVREAPRAATDVAAEAQGEPVAEEDHRRASAKPAAPKRAAAAQHHARATAGRGRTGSEAAGDEPRPGRHAAAEPVGGPLVLAGVTVSHADRLIDAEHGVSKGAVARYYEQAATVMLPHLAERPVALLRAPAGIDGELFFQKHAERGVIKGMAELDPSLDPGHAALLCAPDVTALIGAAQMGTIEFHTWNARAGAIERPDRMIFDLDPGEGLAWRTMAEAAALVRTVLDELGLPTFCKTSGGGGVHVVVPLTRHHDWDAVKTFSKAVAEHLSGILPDRFSSKAGKDNRRGRVFVDALRNRRGASTVAAFSLRARPGIGVSVPIDWDELPSLSGGNHWRIDTVADRIATVGNAPWRDYDASACRLTAAMLRRLRGR</sequence>
<dbReference type="Pfam" id="PF13298">
    <property type="entry name" value="LigD_N"/>
    <property type="match status" value="1"/>
</dbReference>
<dbReference type="PROSITE" id="PS50160">
    <property type="entry name" value="DNA_LIGASE_A3"/>
    <property type="match status" value="1"/>
</dbReference>
<keyword evidence="6" id="KW-0540">Nuclease</keyword>
<gene>
    <name evidence="23" type="ORF">SAMN05216551_11915</name>
</gene>
<reference evidence="24" key="1">
    <citation type="submission" date="2016-09" db="EMBL/GenBank/DDBJ databases">
        <authorList>
            <person name="Varghese N."/>
            <person name="Submissions S."/>
        </authorList>
    </citation>
    <scope>NUCLEOTIDE SEQUENCE [LARGE SCALE GENOMIC DNA]</scope>
    <source>
        <strain evidence="24">JS23</strain>
    </source>
</reference>
<evidence type="ECO:0000256" key="17">
    <source>
        <dbReference type="ARBA" id="ARBA00023211"/>
    </source>
</evidence>
<dbReference type="EC" id="6.5.1.1" evidence="2"/>
<dbReference type="GO" id="GO:0046872">
    <property type="term" value="F:metal ion binding"/>
    <property type="evidence" value="ECO:0007669"/>
    <property type="project" value="UniProtKB-KW"/>
</dbReference>
<evidence type="ECO:0000256" key="20">
    <source>
        <dbReference type="ARBA" id="ARBA00034003"/>
    </source>
</evidence>
<evidence type="ECO:0000256" key="6">
    <source>
        <dbReference type="ARBA" id="ARBA00022722"/>
    </source>
</evidence>
<dbReference type="InterPro" id="IPR052171">
    <property type="entry name" value="NHEJ_LigD"/>
</dbReference>
<dbReference type="PANTHER" id="PTHR42705">
    <property type="entry name" value="BIFUNCTIONAL NON-HOMOLOGOUS END JOINING PROTEIN LIGD"/>
    <property type="match status" value="1"/>
</dbReference>
<dbReference type="PANTHER" id="PTHR42705:SF2">
    <property type="entry name" value="BIFUNCTIONAL NON-HOMOLOGOUS END JOINING PROTEIN LIGD"/>
    <property type="match status" value="1"/>
</dbReference>
<keyword evidence="3 23" id="KW-0436">Ligase</keyword>
<dbReference type="SUPFAM" id="SSF56091">
    <property type="entry name" value="DNA ligase/mRNA capping enzyme, catalytic domain"/>
    <property type="match status" value="1"/>
</dbReference>
<dbReference type="GO" id="GO:0005524">
    <property type="term" value="F:ATP binding"/>
    <property type="evidence" value="ECO:0007669"/>
    <property type="project" value="UniProtKB-KW"/>
</dbReference>
<dbReference type="SUPFAM" id="SSF50249">
    <property type="entry name" value="Nucleic acid-binding proteins"/>
    <property type="match status" value="1"/>
</dbReference>
<comment type="catalytic activity">
    <reaction evidence="20">
        <text>ATP + (deoxyribonucleotide)n-3'-hydroxyl + 5'-phospho-(deoxyribonucleotide)m = (deoxyribonucleotide)n+m + AMP + diphosphate.</text>
        <dbReference type="EC" id="6.5.1.1"/>
    </reaction>
</comment>
<dbReference type="Gene3D" id="3.90.920.10">
    <property type="entry name" value="DNA primase, PRIM domain"/>
    <property type="match status" value="1"/>
</dbReference>
<keyword evidence="10" id="KW-0378">Hydrolase</keyword>
<dbReference type="Pfam" id="PF01068">
    <property type="entry name" value="DNA_ligase_A_M"/>
    <property type="match status" value="1"/>
</dbReference>
<keyword evidence="18" id="KW-0511">Multifunctional enzyme</keyword>
<feature type="compositionally biased region" description="Low complexity" evidence="21">
    <location>
        <begin position="612"/>
        <end position="640"/>
    </location>
</feature>
<dbReference type="InterPro" id="IPR012340">
    <property type="entry name" value="NA-bd_OB-fold"/>
</dbReference>
<dbReference type="Proteomes" id="UP000243719">
    <property type="component" value="Unassembled WGS sequence"/>
</dbReference>
<evidence type="ECO:0000313" key="23">
    <source>
        <dbReference type="EMBL" id="SDV51595.1"/>
    </source>
</evidence>
<dbReference type="InterPro" id="IPR014146">
    <property type="entry name" value="LigD_ligase_dom"/>
</dbReference>
<keyword evidence="14" id="KW-0238">DNA-binding</keyword>
<dbReference type="NCBIfam" id="TIGR02779">
    <property type="entry name" value="NHEJ_ligase_lig"/>
    <property type="match status" value="1"/>
</dbReference>
<evidence type="ECO:0000256" key="8">
    <source>
        <dbReference type="ARBA" id="ARBA00022741"/>
    </source>
</evidence>
<dbReference type="RefSeq" id="WP_091913367.1">
    <property type="nucleotide sequence ID" value="NZ_FNLO01000019.1"/>
</dbReference>
<evidence type="ECO:0000256" key="15">
    <source>
        <dbReference type="ARBA" id="ARBA00023172"/>
    </source>
</evidence>
<dbReference type="EMBL" id="FNLO01000019">
    <property type="protein sequence ID" value="SDV51595.1"/>
    <property type="molecule type" value="Genomic_DNA"/>
</dbReference>
<dbReference type="NCBIfam" id="NF004628">
    <property type="entry name" value="PRK05972.1"/>
    <property type="match status" value="1"/>
</dbReference>
<protein>
    <recommendedName>
        <fullName evidence="2">DNA ligase (ATP)</fullName>
        <ecNumber evidence="2">6.5.1.1</ecNumber>
    </recommendedName>
    <alternativeName>
        <fullName evidence="19">NHEJ DNA polymerase</fullName>
    </alternativeName>
</protein>
<dbReference type="InterPro" id="IPR014144">
    <property type="entry name" value="LigD_PE_domain"/>
</dbReference>
<dbReference type="InterPro" id="IPR012309">
    <property type="entry name" value="DNA_ligase_ATP-dep_C"/>
</dbReference>
<dbReference type="NCBIfam" id="TIGR02776">
    <property type="entry name" value="NHEJ_ligase_prk"/>
    <property type="match status" value="1"/>
</dbReference>
<evidence type="ECO:0000256" key="13">
    <source>
        <dbReference type="ARBA" id="ARBA00022932"/>
    </source>
</evidence>
<dbReference type="GO" id="GO:0003677">
    <property type="term" value="F:DNA binding"/>
    <property type="evidence" value="ECO:0007669"/>
    <property type="project" value="UniProtKB-KW"/>
</dbReference>
<dbReference type="CDD" id="cd07906">
    <property type="entry name" value="Adenylation_DNA_ligase_LigD_LigC"/>
    <property type="match status" value="1"/>
</dbReference>
<keyword evidence="4" id="KW-0808">Transferase</keyword>
<comment type="cofactor">
    <cofactor evidence="1">
        <name>Mn(2+)</name>
        <dbReference type="ChEBI" id="CHEBI:29035"/>
    </cofactor>
</comment>
<evidence type="ECO:0000256" key="14">
    <source>
        <dbReference type="ARBA" id="ARBA00023125"/>
    </source>
</evidence>
<evidence type="ECO:0000256" key="11">
    <source>
        <dbReference type="ARBA" id="ARBA00022839"/>
    </source>
</evidence>
<name>A0A1H2PW76_9BURK</name>
<evidence type="ECO:0000256" key="2">
    <source>
        <dbReference type="ARBA" id="ARBA00012727"/>
    </source>
</evidence>
<keyword evidence="17" id="KW-0464">Manganese</keyword>
<keyword evidence="11" id="KW-0269">Exonuclease</keyword>
<dbReference type="InterPro" id="IPR012310">
    <property type="entry name" value="DNA_ligase_ATP-dep_cent"/>
</dbReference>
<dbReference type="NCBIfam" id="TIGR02777">
    <property type="entry name" value="LigD_PE_dom"/>
    <property type="match status" value="1"/>
</dbReference>
<keyword evidence="16" id="KW-0234">DNA repair</keyword>
<evidence type="ECO:0000256" key="21">
    <source>
        <dbReference type="SAM" id="MobiDB-lite"/>
    </source>
</evidence>
<evidence type="ECO:0000256" key="19">
    <source>
        <dbReference type="ARBA" id="ARBA00029943"/>
    </source>
</evidence>
<dbReference type="AlphaFoldDB" id="A0A1H2PW76"/>
<evidence type="ECO:0000256" key="4">
    <source>
        <dbReference type="ARBA" id="ARBA00022679"/>
    </source>
</evidence>
<dbReference type="Gene3D" id="2.40.50.140">
    <property type="entry name" value="Nucleic acid-binding proteins"/>
    <property type="match status" value="1"/>
</dbReference>
<evidence type="ECO:0000256" key="1">
    <source>
        <dbReference type="ARBA" id="ARBA00001936"/>
    </source>
</evidence>
<dbReference type="STRING" id="1770053.SAMN05216551_11915"/>
<dbReference type="Pfam" id="PF21686">
    <property type="entry name" value="LigD_Prim-Pol"/>
    <property type="match status" value="1"/>
</dbReference>
<keyword evidence="13" id="KW-0239">DNA-directed DNA polymerase</keyword>
<dbReference type="GO" id="GO:0003887">
    <property type="term" value="F:DNA-directed DNA polymerase activity"/>
    <property type="evidence" value="ECO:0007669"/>
    <property type="project" value="UniProtKB-KW"/>
</dbReference>
<dbReference type="InterPro" id="IPR014145">
    <property type="entry name" value="LigD_pol_dom"/>
</dbReference>
<keyword evidence="7" id="KW-0479">Metal-binding</keyword>